<evidence type="ECO:0000256" key="8">
    <source>
        <dbReference type="ARBA" id="ARBA00023136"/>
    </source>
</evidence>
<comment type="similarity">
    <text evidence="2 11">Belongs to the G-protein coupled receptor T2R family.</text>
</comment>
<keyword evidence="15" id="KW-1185">Reference proteome</keyword>
<feature type="transmembrane region" description="Helical" evidence="13">
    <location>
        <begin position="6"/>
        <end position="35"/>
    </location>
</feature>
<dbReference type="Pfam" id="PF05296">
    <property type="entry name" value="TAS2R"/>
    <property type="match status" value="1"/>
</dbReference>
<dbReference type="GO" id="GO:0033038">
    <property type="term" value="F:bitter taste receptor activity"/>
    <property type="evidence" value="ECO:0007669"/>
    <property type="project" value="InterPro"/>
</dbReference>
<keyword evidence="10 12" id="KW-0807">Transducer</keyword>
<dbReference type="GO" id="GO:0004930">
    <property type="term" value="F:G protein-coupled receptor activity"/>
    <property type="evidence" value="ECO:0007669"/>
    <property type="project" value="UniProtKB-KW"/>
</dbReference>
<dbReference type="Proteomes" id="UP000694560">
    <property type="component" value="Unplaced"/>
</dbReference>
<keyword evidence="5 12" id="KW-0812">Transmembrane</keyword>
<keyword evidence="3 12" id="KW-0919">Taste</keyword>
<evidence type="ECO:0000256" key="7">
    <source>
        <dbReference type="ARBA" id="ARBA00023040"/>
    </source>
</evidence>
<evidence type="ECO:0000256" key="11">
    <source>
        <dbReference type="RuleBase" id="RU004423"/>
    </source>
</evidence>
<evidence type="ECO:0000256" key="1">
    <source>
        <dbReference type="ARBA" id="ARBA00004141"/>
    </source>
</evidence>
<organism evidence="14 15">
    <name type="scientific">Malurus cyaneus samueli</name>
    <dbReference type="NCBI Taxonomy" id="2593467"/>
    <lineage>
        <taxon>Eukaryota</taxon>
        <taxon>Metazoa</taxon>
        <taxon>Chordata</taxon>
        <taxon>Craniata</taxon>
        <taxon>Vertebrata</taxon>
        <taxon>Euteleostomi</taxon>
        <taxon>Archelosauria</taxon>
        <taxon>Archosauria</taxon>
        <taxon>Dinosauria</taxon>
        <taxon>Saurischia</taxon>
        <taxon>Theropoda</taxon>
        <taxon>Coelurosauria</taxon>
        <taxon>Aves</taxon>
        <taxon>Neognathae</taxon>
        <taxon>Neoaves</taxon>
        <taxon>Telluraves</taxon>
        <taxon>Australaves</taxon>
        <taxon>Passeriformes</taxon>
        <taxon>Meliphagoidea</taxon>
        <taxon>Maluridae</taxon>
        <taxon>Malurus</taxon>
    </lineage>
</organism>
<keyword evidence="7 12" id="KW-0297">G-protein coupled receptor</keyword>
<dbReference type="PANTHER" id="PTHR11394:SF47">
    <property type="entry name" value="TASTE RECEPTOR TYPE 2 MEMBER 40"/>
    <property type="match status" value="1"/>
</dbReference>
<feature type="transmembrane region" description="Helical" evidence="13">
    <location>
        <begin position="179"/>
        <end position="205"/>
    </location>
</feature>
<keyword evidence="6 13" id="KW-1133">Transmembrane helix</keyword>
<sequence>MVTSFALLFLSIAVIESMAGILGNGIILAVSLSSCIRNKTWSPYDMIMISLSFSRFILYSCNILDFLMVVFCEQSYYEENVFVIISAAFIFLNSSGLWFGAWLSVFYCIKVASFTQSFFIWLKQRIARLMPWMVLTSWLYSFATAIPFAWDDYGVPINFTAALSMANSSAMRTTRKDSLGLLILLCNAAISLPLILSVVSSVLLIRSLWVHSRQMQNNASGFGDPSLEAHVKAIKSVCSFLIFYIIYFICVLLLLCGEFSLLSNGQSICVAVLAACPAGHSMVLIWSNPKFQELPARIWMHTNCPARTRSM</sequence>
<accession>A0A8C5U362</accession>
<dbReference type="InterPro" id="IPR007960">
    <property type="entry name" value="TAS2R"/>
</dbReference>
<reference evidence="14" key="2">
    <citation type="submission" date="2025-09" db="UniProtKB">
        <authorList>
            <consortium name="Ensembl"/>
        </authorList>
    </citation>
    <scope>IDENTIFICATION</scope>
</reference>
<evidence type="ECO:0000256" key="5">
    <source>
        <dbReference type="ARBA" id="ARBA00022692"/>
    </source>
</evidence>
<proteinExistence type="inferred from homology"/>
<feature type="transmembrane region" description="Helical" evidence="13">
    <location>
        <begin position="268"/>
        <end position="287"/>
    </location>
</feature>
<dbReference type="OrthoDB" id="8876749at2759"/>
<dbReference type="SUPFAM" id="SSF81321">
    <property type="entry name" value="Family A G protein-coupled receptor-like"/>
    <property type="match status" value="1"/>
</dbReference>
<dbReference type="GO" id="GO:0016020">
    <property type="term" value="C:membrane"/>
    <property type="evidence" value="ECO:0007669"/>
    <property type="project" value="UniProtKB-SubCell"/>
</dbReference>
<evidence type="ECO:0000256" key="10">
    <source>
        <dbReference type="ARBA" id="ARBA00023224"/>
    </source>
</evidence>
<dbReference type="FunFam" id="1.20.1070.10:FF:000055">
    <property type="entry name" value="Taste receptor type 2"/>
    <property type="match status" value="1"/>
</dbReference>
<dbReference type="Gene3D" id="1.20.1070.10">
    <property type="entry name" value="Rhodopsin 7-helix transmembrane proteins"/>
    <property type="match status" value="1"/>
</dbReference>
<protein>
    <recommendedName>
        <fullName evidence="12">Taste receptor type 2</fullName>
    </recommendedName>
</protein>
<evidence type="ECO:0000313" key="14">
    <source>
        <dbReference type="Ensembl" id="ENSMCSP00000016196.1"/>
    </source>
</evidence>
<evidence type="ECO:0000256" key="13">
    <source>
        <dbReference type="SAM" id="Phobius"/>
    </source>
</evidence>
<dbReference type="Ensembl" id="ENSMCST00000016608.1">
    <property type="protein sequence ID" value="ENSMCSP00000016196.1"/>
    <property type="gene ID" value="ENSMCSG00000011406.1"/>
</dbReference>
<feature type="transmembrane region" description="Helical" evidence="13">
    <location>
        <begin position="241"/>
        <end position="262"/>
    </location>
</feature>
<evidence type="ECO:0000256" key="6">
    <source>
        <dbReference type="ARBA" id="ARBA00022989"/>
    </source>
</evidence>
<dbReference type="PANTHER" id="PTHR11394">
    <property type="entry name" value="TASTE RECEPTOR TYPE 2"/>
    <property type="match status" value="1"/>
</dbReference>
<reference evidence="14" key="1">
    <citation type="submission" date="2025-08" db="UniProtKB">
        <authorList>
            <consortium name="Ensembl"/>
        </authorList>
    </citation>
    <scope>IDENTIFICATION</scope>
</reference>
<feature type="transmembrane region" description="Helical" evidence="13">
    <location>
        <begin position="83"/>
        <end position="109"/>
    </location>
</feature>
<evidence type="ECO:0000256" key="4">
    <source>
        <dbReference type="ARBA" id="ARBA00022606"/>
    </source>
</evidence>
<evidence type="ECO:0000256" key="2">
    <source>
        <dbReference type="ARBA" id="ARBA00007376"/>
    </source>
</evidence>
<comment type="subcellular location">
    <subcellularLocation>
        <location evidence="1 12">Membrane</location>
        <topology evidence="1 12">Multi-pass membrane protein</topology>
    </subcellularLocation>
</comment>
<feature type="transmembrane region" description="Helical" evidence="13">
    <location>
        <begin position="129"/>
        <end position="150"/>
    </location>
</feature>
<evidence type="ECO:0000313" key="15">
    <source>
        <dbReference type="Proteomes" id="UP000694560"/>
    </source>
</evidence>
<evidence type="ECO:0000256" key="12">
    <source>
        <dbReference type="RuleBase" id="RU004424"/>
    </source>
</evidence>
<keyword evidence="8 12" id="KW-0472">Membrane</keyword>
<keyword evidence="9 12" id="KW-0675">Receptor</keyword>
<evidence type="ECO:0000256" key="3">
    <source>
        <dbReference type="ARBA" id="ARBA00022480"/>
    </source>
</evidence>
<evidence type="ECO:0000256" key="9">
    <source>
        <dbReference type="ARBA" id="ARBA00023170"/>
    </source>
</evidence>
<dbReference type="AlphaFoldDB" id="A0A8C5U362"/>
<keyword evidence="4 12" id="KW-0716">Sensory transduction</keyword>
<name>A0A8C5U362_9PASS</name>
<feature type="transmembrane region" description="Helical" evidence="13">
    <location>
        <begin position="56"/>
        <end position="77"/>
    </location>
</feature>